<dbReference type="GO" id="GO:0033617">
    <property type="term" value="P:mitochondrial respiratory chain complex IV assembly"/>
    <property type="evidence" value="ECO:0007669"/>
    <property type="project" value="TreeGrafter"/>
</dbReference>
<keyword evidence="7" id="KW-1185">Reference proteome</keyword>
<dbReference type="PANTHER" id="PTHR28163">
    <property type="entry name" value="PROTEIN PET117 HOMOLOG, MITOCHONDRIAL"/>
    <property type="match status" value="1"/>
</dbReference>
<dbReference type="STRING" id="568069.A0A1J1HJB7"/>
<organism evidence="6 7">
    <name type="scientific">Clunio marinus</name>
    <dbReference type="NCBI Taxonomy" id="568069"/>
    <lineage>
        <taxon>Eukaryota</taxon>
        <taxon>Metazoa</taxon>
        <taxon>Ecdysozoa</taxon>
        <taxon>Arthropoda</taxon>
        <taxon>Hexapoda</taxon>
        <taxon>Insecta</taxon>
        <taxon>Pterygota</taxon>
        <taxon>Neoptera</taxon>
        <taxon>Endopterygota</taxon>
        <taxon>Diptera</taxon>
        <taxon>Nematocera</taxon>
        <taxon>Chironomoidea</taxon>
        <taxon>Chironomidae</taxon>
        <taxon>Clunio</taxon>
    </lineage>
</organism>
<accession>A0A1J1HJB7</accession>
<keyword evidence="5" id="KW-0812">Transmembrane</keyword>
<evidence type="ECO:0000256" key="2">
    <source>
        <dbReference type="ARBA" id="ARBA00008197"/>
    </source>
</evidence>
<keyword evidence="4" id="KW-0496">Mitochondrion</keyword>
<evidence type="ECO:0000313" key="7">
    <source>
        <dbReference type="Proteomes" id="UP000183832"/>
    </source>
</evidence>
<protein>
    <submittedName>
        <fullName evidence="6">CLUMA_CG001902, isoform A</fullName>
    </submittedName>
</protein>
<dbReference type="PANTHER" id="PTHR28163:SF1">
    <property type="entry name" value="PROTEIN PET117 HOMOLOG, MITOCHONDRIAL"/>
    <property type="match status" value="1"/>
</dbReference>
<evidence type="ECO:0000256" key="1">
    <source>
        <dbReference type="ARBA" id="ARBA00004173"/>
    </source>
</evidence>
<keyword evidence="5" id="KW-1133">Transmembrane helix</keyword>
<dbReference type="AlphaFoldDB" id="A0A1J1HJB7"/>
<dbReference type="OrthoDB" id="76305at2759"/>
<gene>
    <name evidence="6" type="ORF">CLUMA_CG001902</name>
</gene>
<keyword evidence="3" id="KW-0809">Transit peptide</keyword>
<name>A0A1J1HJB7_9DIPT</name>
<sequence>MSLTSKFVFGSCCAVTFGTIGYVHWKQNFDRKKLKEGVVRDVERQRVREMNKSINTYNLQQQKELEKVLRREENKQFANET</sequence>
<proteinExistence type="inferred from homology"/>
<dbReference type="Proteomes" id="UP000183832">
    <property type="component" value="Unassembled WGS sequence"/>
</dbReference>
<evidence type="ECO:0000256" key="4">
    <source>
        <dbReference type="ARBA" id="ARBA00023128"/>
    </source>
</evidence>
<reference evidence="6 7" key="1">
    <citation type="submission" date="2015-04" db="EMBL/GenBank/DDBJ databases">
        <authorList>
            <person name="Syromyatnikov M.Y."/>
            <person name="Popov V.N."/>
        </authorList>
    </citation>
    <scope>NUCLEOTIDE SEQUENCE [LARGE SCALE GENOMIC DNA]</scope>
</reference>
<dbReference type="GO" id="GO:0005739">
    <property type="term" value="C:mitochondrion"/>
    <property type="evidence" value="ECO:0007669"/>
    <property type="project" value="UniProtKB-SubCell"/>
</dbReference>
<comment type="similarity">
    <text evidence="2">Belongs to the PET117 family.</text>
</comment>
<dbReference type="EMBL" id="CVRI01000006">
    <property type="protein sequence ID" value="CRK88117.1"/>
    <property type="molecule type" value="Genomic_DNA"/>
</dbReference>
<evidence type="ECO:0000256" key="3">
    <source>
        <dbReference type="ARBA" id="ARBA00022946"/>
    </source>
</evidence>
<keyword evidence="5" id="KW-0472">Membrane</keyword>
<feature type="transmembrane region" description="Helical" evidence="5">
    <location>
        <begin position="6"/>
        <end position="25"/>
    </location>
</feature>
<dbReference type="InterPro" id="IPR031568">
    <property type="entry name" value="Pet117"/>
</dbReference>
<dbReference type="Pfam" id="PF15786">
    <property type="entry name" value="PET117"/>
    <property type="match status" value="1"/>
</dbReference>
<comment type="subcellular location">
    <subcellularLocation>
        <location evidence="1">Mitochondrion</location>
    </subcellularLocation>
</comment>
<evidence type="ECO:0000256" key="5">
    <source>
        <dbReference type="SAM" id="Phobius"/>
    </source>
</evidence>
<evidence type="ECO:0000313" key="6">
    <source>
        <dbReference type="EMBL" id="CRK88117.1"/>
    </source>
</evidence>